<feature type="domain" description="Acyl-CoA thioesterase-like C-terminal" evidence="2">
    <location>
        <begin position="123"/>
        <end position="253"/>
    </location>
</feature>
<dbReference type="Gene3D" id="3.10.129.10">
    <property type="entry name" value="Hotdog Thioesterase"/>
    <property type="match status" value="1"/>
</dbReference>
<dbReference type="OrthoDB" id="68328at2759"/>
<dbReference type="InterPro" id="IPR029069">
    <property type="entry name" value="HotDog_dom_sf"/>
</dbReference>
<evidence type="ECO:0000256" key="1">
    <source>
        <dbReference type="ARBA" id="ARBA00006538"/>
    </source>
</evidence>
<dbReference type="GO" id="GO:0009062">
    <property type="term" value="P:fatty acid catabolic process"/>
    <property type="evidence" value="ECO:0007669"/>
    <property type="project" value="TreeGrafter"/>
</dbReference>
<comment type="caution">
    <text evidence="3">The sequence shown here is derived from an EMBL/GenBank/DDBJ whole genome shotgun (WGS) entry which is preliminary data.</text>
</comment>
<dbReference type="CDD" id="cd03444">
    <property type="entry name" value="Thioesterase_II_repeat1"/>
    <property type="match status" value="1"/>
</dbReference>
<evidence type="ECO:0000313" key="3">
    <source>
        <dbReference type="EMBL" id="TKA64104.1"/>
    </source>
</evidence>
<dbReference type="Gene3D" id="2.40.160.210">
    <property type="entry name" value="Acyl-CoA thioesterase, double hotdog domain"/>
    <property type="match status" value="1"/>
</dbReference>
<evidence type="ECO:0000313" key="4">
    <source>
        <dbReference type="Proteomes" id="UP000308768"/>
    </source>
</evidence>
<dbReference type="PANTHER" id="PTHR11066:SF64">
    <property type="entry name" value="ACYL-COA THIOESTERASE (AFU_ORTHOLOGUE AFUA_1G12060)"/>
    <property type="match status" value="1"/>
</dbReference>
<dbReference type="InterPro" id="IPR042171">
    <property type="entry name" value="Acyl-CoA_hotdog"/>
</dbReference>
<name>A0A4U0WLR9_9PEZI</name>
<dbReference type="GO" id="GO:0006637">
    <property type="term" value="P:acyl-CoA metabolic process"/>
    <property type="evidence" value="ECO:0007669"/>
    <property type="project" value="InterPro"/>
</dbReference>
<dbReference type="GO" id="GO:0047617">
    <property type="term" value="F:fatty acyl-CoA hydrolase activity"/>
    <property type="evidence" value="ECO:0007669"/>
    <property type="project" value="InterPro"/>
</dbReference>
<dbReference type="PANTHER" id="PTHR11066">
    <property type="entry name" value="ACYL-COA THIOESTERASE"/>
    <property type="match status" value="1"/>
</dbReference>
<dbReference type="SUPFAM" id="SSF54637">
    <property type="entry name" value="Thioesterase/thiol ester dehydrase-isomerase"/>
    <property type="match status" value="2"/>
</dbReference>
<accession>A0A4U0WLR9</accession>
<sequence length="277" mass="30433">MADSTNGNAYLPFTELMRLDKIDEHTFRSTAMAFAPGGGNSAYGGHVYSQAVWAASQTVKDGFTVHPPRPAEAFSVNKEYSSVLSGHAPADHPEAPSVDSPWYWAYRAGGAAEEPFPGLSVRKVDMAGYNSGRAPLDRRQLHYYRVLGAMPPLALAPNLHLCAHLYASDRNSLFIIANNLDVGDGFSHMASLSHTVVFHTDNAPLAMTDDSATPVWFCQEAWSSRAAGGRAMHLSRIWDADDRHLASTWQEGLLRVGENKYGKMRLESLEKRNRGKL</sequence>
<dbReference type="Pfam" id="PF20789">
    <property type="entry name" value="4HBT_3C"/>
    <property type="match status" value="1"/>
</dbReference>
<comment type="similarity">
    <text evidence="1">Belongs to the C/M/P thioester hydrolase family.</text>
</comment>
<keyword evidence="4" id="KW-1185">Reference proteome</keyword>
<dbReference type="GO" id="GO:0005782">
    <property type="term" value="C:peroxisomal matrix"/>
    <property type="evidence" value="ECO:0007669"/>
    <property type="project" value="UniProtKB-SubCell"/>
</dbReference>
<gene>
    <name evidence="3" type="ORF">B0A49_06196</name>
</gene>
<protein>
    <recommendedName>
        <fullName evidence="2">Acyl-CoA thioesterase-like C-terminal domain-containing protein</fullName>
    </recommendedName>
</protein>
<dbReference type="STRING" id="331657.A0A4U0WLR9"/>
<dbReference type="EMBL" id="NAJN01001311">
    <property type="protein sequence ID" value="TKA64104.1"/>
    <property type="molecule type" value="Genomic_DNA"/>
</dbReference>
<dbReference type="InterPro" id="IPR003703">
    <property type="entry name" value="Acyl_CoA_thio"/>
</dbReference>
<dbReference type="AlphaFoldDB" id="A0A4U0WLR9"/>
<dbReference type="InterPro" id="IPR049450">
    <property type="entry name" value="ACOT8-like_C"/>
</dbReference>
<evidence type="ECO:0000259" key="2">
    <source>
        <dbReference type="Pfam" id="PF20789"/>
    </source>
</evidence>
<dbReference type="Proteomes" id="UP000308768">
    <property type="component" value="Unassembled WGS sequence"/>
</dbReference>
<organism evidence="3 4">
    <name type="scientific">Cryomyces minteri</name>
    <dbReference type="NCBI Taxonomy" id="331657"/>
    <lineage>
        <taxon>Eukaryota</taxon>
        <taxon>Fungi</taxon>
        <taxon>Dikarya</taxon>
        <taxon>Ascomycota</taxon>
        <taxon>Pezizomycotina</taxon>
        <taxon>Dothideomycetes</taxon>
        <taxon>Dothideomycetes incertae sedis</taxon>
        <taxon>Cryomyces</taxon>
    </lineage>
</organism>
<proteinExistence type="inferred from homology"/>
<reference evidence="3 4" key="1">
    <citation type="submission" date="2017-03" db="EMBL/GenBank/DDBJ databases">
        <title>Genomes of endolithic fungi from Antarctica.</title>
        <authorList>
            <person name="Coleine C."/>
            <person name="Masonjones S."/>
            <person name="Stajich J.E."/>
        </authorList>
    </citation>
    <scope>NUCLEOTIDE SEQUENCE [LARGE SCALE GENOMIC DNA]</scope>
    <source>
        <strain evidence="3 4">CCFEE 5187</strain>
    </source>
</reference>